<evidence type="ECO:0000313" key="9">
    <source>
        <dbReference type="EMBL" id="GHM59764.1"/>
    </source>
</evidence>
<evidence type="ECO:0000256" key="5">
    <source>
        <dbReference type="ARBA" id="ARBA00022692"/>
    </source>
</evidence>
<feature type="transmembrane region" description="Helical" evidence="8">
    <location>
        <begin position="120"/>
        <end position="140"/>
    </location>
</feature>
<keyword evidence="10" id="KW-1185">Reference proteome</keyword>
<accession>A0A8J3MMB6</accession>
<dbReference type="AlphaFoldDB" id="A0A8J3MMB6"/>
<evidence type="ECO:0000256" key="8">
    <source>
        <dbReference type="SAM" id="Phobius"/>
    </source>
</evidence>
<evidence type="ECO:0000256" key="2">
    <source>
        <dbReference type="ARBA" id="ARBA00009773"/>
    </source>
</evidence>
<dbReference type="GO" id="GO:0055085">
    <property type="term" value="P:transmembrane transport"/>
    <property type="evidence" value="ECO:0007669"/>
    <property type="project" value="TreeGrafter"/>
</dbReference>
<keyword evidence="6 8" id="KW-1133">Transmembrane helix</keyword>
<evidence type="ECO:0008006" key="11">
    <source>
        <dbReference type="Google" id="ProtNLM"/>
    </source>
</evidence>
<gene>
    <name evidence="9" type="ORF">sL5_07570</name>
</gene>
<evidence type="ECO:0000256" key="1">
    <source>
        <dbReference type="ARBA" id="ARBA00004651"/>
    </source>
</evidence>
<comment type="similarity">
    <text evidence="2">Belongs to the autoinducer-2 exporter (AI-2E) (TC 2.A.86) family.</text>
</comment>
<evidence type="ECO:0000256" key="6">
    <source>
        <dbReference type="ARBA" id="ARBA00022989"/>
    </source>
</evidence>
<comment type="caution">
    <text evidence="9">The sequence shown here is derived from an EMBL/GenBank/DDBJ whole genome shotgun (WGS) entry which is preliminary data.</text>
</comment>
<evidence type="ECO:0000313" key="10">
    <source>
        <dbReference type="Proteomes" id="UP000637906"/>
    </source>
</evidence>
<proteinExistence type="inferred from homology"/>
<comment type="subcellular location">
    <subcellularLocation>
        <location evidence="1">Cell membrane</location>
        <topology evidence="1">Multi-pass membrane protein</topology>
    </subcellularLocation>
</comment>
<keyword evidence="5 8" id="KW-0812">Transmembrane</keyword>
<evidence type="ECO:0000256" key="4">
    <source>
        <dbReference type="ARBA" id="ARBA00022475"/>
    </source>
</evidence>
<dbReference type="PANTHER" id="PTHR21716">
    <property type="entry name" value="TRANSMEMBRANE PROTEIN"/>
    <property type="match status" value="1"/>
</dbReference>
<evidence type="ECO:0000256" key="3">
    <source>
        <dbReference type="ARBA" id="ARBA00022448"/>
    </source>
</evidence>
<protein>
    <recommendedName>
        <fullName evidence="11">AI-2E family transporter</fullName>
    </recommendedName>
</protein>
<sequence length="270" mass="30355">MPLIKDQIMPALLKIYEDMTSLSEAMNMMNNLPENLFESHTIITFLSSLSKIIKSLITNALSSSIDLINTLVLIFITIILLFYMLYDWPSIIRSINSLIPISYRDVVKNYFIQIDSLISAYLRGQVSVCLIMTIFYSIGLKILNMNYWLLTGLISGIMTFIPYIGSFSCTMLALLIAISQFDTLFMYLAVLSLFIIGQAVEGMVITPLLIGKKVKLHPIWIIIGMTICASQIGFLGILFSIPITAISCVFIKAVVNSYINSEFYNKSKCN</sequence>
<dbReference type="InterPro" id="IPR002549">
    <property type="entry name" value="AI-2E-like"/>
</dbReference>
<dbReference type="EMBL" id="BNGU01000033">
    <property type="protein sequence ID" value="GHM59764.1"/>
    <property type="molecule type" value="Genomic_DNA"/>
</dbReference>
<feature type="transmembrane region" description="Helical" evidence="8">
    <location>
        <begin position="219"/>
        <end position="241"/>
    </location>
</feature>
<feature type="transmembrane region" description="Helical" evidence="8">
    <location>
        <begin position="147"/>
        <end position="178"/>
    </location>
</feature>
<keyword evidence="4" id="KW-1003">Cell membrane</keyword>
<dbReference type="GO" id="GO:0005886">
    <property type="term" value="C:plasma membrane"/>
    <property type="evidence" value="ECO:0007669"/>
    <property type="project" value="UniProtKB-SubCell"/>
</dbReference>
<organism evidence="9 10">
    <name type="scientific">Candidatus Mesenet longicola</name>
    <dbReference type="NCBI Taxonomy" id="1892558"/>
    <lineage>
        <taxon>Bacteria</taxon>
        <taxon>Pseudomonadati</taxon>
        <taxon>Pseudomonadota</taxon>
        <taxon>Alphaproteobacteria</taxon>
        <taxon>Rickettsiales</taxon>
        <taxon>Anaplasmataceae</taxon>
        <taxon>Candidatus Mesenet</taxon>
    </lineage>
</organism>
<evidence type="ECO:0000256" key="7">
    <source>
        <dbReference type="ARBA" id="ARBA00023136"/>
    </source>
</evidence>
<reference evidence="9 10" key="1">
    <citation type="journal article" date="2021" name="Microb. Ecol.">
        <title>Candidatus Mesenet longicola: Novel Endosymbionts of Brontispa longissima that Induce Cytoplasmic Incompatibility.</title>
        <authorList>
            <person name="Takano S."/>
            <person name="Gotoh Y."/>
            <person name="Hayashi T."/>
        </authorList>
    </citation>
    <scope>NUCLEOTIDE SEQUENCE [LARGE SCALE GENOMIC DNA]</scope>
    <source>
        <strain evidence="9">L5</strain>
    </source>
</reference>
<keyword evidence="7 8" id="KW-0472">Membrane</keyword>
<keyword evidence="3" id="KW-0813">Transport</keyword>
<feature type="transmembrane region" description="Helical" evidence="8">
    <location>
        <begin position="184"/>
        <end position="210"/>
    </location>
</feature>
<name>A0A8J3MMB6_9RICK</name>
<feature type="transmembrane region" description="Helical" evidence="8">
    <location>
        <begin position="65"/>
        <end position="86"/>
    </location>
</feature>
<dbReference type="Proteomes" id="UP000637906">
    <property type="component" value="Unassembled WGS sequence"/>
</dbReference>
<dbReference type="PANTHER" id="PTHR21716:SF53">
    <property type="entry name" value="PERMEASE PERM-RELATED"/>
    <property type="match status" value="1"/>
</dbReference>
<dbReference type="Pfam" id="PF01594">
    <property type="entry name" value="AI-2E_transport"/>
    <property type="match status" value="1"/>
</dbReference>